<evidence type="ECO:0000256" key="9">
    <source>
        <dbReference type="SAM" id="MobiDB-lite"/>
    </source>
</evidence>
<evidence type="ECO:0000259" key="10">
    <source>
        <dbReference type="Pfam" id="PF06148"/>
    </source>
</evidence>
<dbReference type="PANTHER" id="PTHR12961:SF0">
    <property type="entry name" value="CONSERVED OLIGOMERIC GOLGI COMPLEX SUBUNIT 2"/>
    <property type="match status" value="1"/>
</dbReference>
<comment type="subcellular location">
    <subcellularLocation>
        <location evidence="1">Golgi apparatus membrane</location>
        <topology evidence="1">Peripheral membrane protein</topology>
    </subcellularLocation>
</comment>
<evidence type="ECO:0000256" key="2">
    <source>
        <dbReference type="ARBA" id="ARBA00007603"/>
    </source>
</evidence>
<dbReference type="InterPro" id="IPR024603">
    <property type="entry name" value="COG_complex_COG2_C"/>
</dbReference>
<name>A0AAV2I3S9_LYMST</name>
<evidence type="ECO:0000259" key="11">
    <source>
        <dbReference type="Pfam" id="PF12022"/>
    </source>
</evidence>
<dbReference type="InterPro" id="IPR024602">
    <property type="entry name" value="COG_su2_N"/>
</dbReference>
<evidence type="ECO:0000313" key="13">
    <source>
        <dbReference type="Proteomes" id="UP001497497"/>
    </source>
</evidence>
<gene>
    <name evidence="12" type="ORF">GSLYS_00013794001</name>
</gene>
<feature type="domain" description="COG complex component COG2 C-terminal" evidence="11">
    <location>
        <begin position="387"/>
        <end position="715"/>
    </location>
</feature>
<dbReference type="GO" id="GO:0015031">
    <property type="term" value="P:protein transport"/>
    <property type="evidence" value="ECO:0007669"/>
    <property type="project" value="UniProtKB-KW"/>
</dbReference>
<dbReference type="EMBL" id="CAXITT010000368">
    <property type="protein sequence ID" value="CAL1540061.1"/>
    <property type="molecule type" value="Genomic_DNA"/>
</dbReference>
<dbReference type="Pfam" id="PF12022">
    <property type="entry name" value="COG2_C"/>
    <property type="match status" value="1"/>
</dbReference>
<comment type="similarity">
    <text evidence="2">Belongs to the COG2 family.</text>
</comment>
<dbReference type="GO" id="GO:0007030">
    <property type="term" value="P:Golgi organization"/>
    <property type="evidence" value="ECO:0007669"/>
    <property type="project" value="InterPro"/>
</dbReference>
<organism evidence="12 13">
    <name type="scientific">Lymnaea stagnalis</name>
    <name type="common">Great pond snail</name>
    <name type="synonym">Helix stagnalis</name>
    <dbReference type="NCBI Taxonomy" id="6523"/>
    <lineage>
        <taxon>Eukaryota</taxon>
        <taxon>Metazoa</taxon>
        <taxon>Spiralia</taxon>
        <taxon>Lophotrochozoa</taxon>
        <taxon>Mollusca</taxon>
        <taxon>Gastropoda</taxon>
        <taxon>Heterobranchia</taxon>
        <taxon>Euthyneura</taxon>
        <taxon>Panpulmonata</taxon>
        <taxon>Hygrophila</taxon>
        <taxon>Lymnaeoidea</taxon>
        <taxon>Lymnaeidae</taxon>
        <taxon>Lymnaea</taxon>
    </lineage>
</organism>
<dbReference type="PANTHER" id="PTHR12961">
    <property type="entry name" value="CONSERVED OLIGOMERIC GOLGI COMPLEX COMPONENT 2"/>
    <property type="match status" value="1"/>
</dbReference>
<dbReference type="InterPro" id="IPR009316">
    <property type="entry name" value="COG2"/>
</dbReference>
<dbReference type="GO" id="GO:0000139">
    <property type="term" value="C:Golgi membrane"/>
    <property type="evidence" value="ECO:0007669"/>
    <property type="project" value="UniProtKB-SubCell"/>
</dbReference>
<keyword evidence="5" id="KW-0653">Protein transport</keyword>
<proteinExistence type="inferred from homology"/>
<evidence type="ECO:0000256" key="7">
    <source>
        <dbReference type="ARBA" id="ARBA00023136"/>
    </source>
</evidence>
<evidence type="ECO:0000256" key="4">
    <source>
        <dbReference type="ARBA" id="ARBA00022448"/>
    </source>
</evidence>
<keyword evidence="6" id="KW-0333">Golgi apparatus</keyword>
<evidence type="ECO:0000313" key="12">
    <source>
        <dbReference type="EMBL" id="CAL1540061.1"/>
    </source>
</evidence>
<keyword evidence="4" id="KW-0813">Transport</keyword>
<feature type="domain" description="Conserved oligomeric Golgi complex subunit 2 N-terminal" evidence="10">
    <location>
        <begin position="19"/>
        <end position="92"/>
    </location>
</feature>
<evidence type="ECO:0000256" key="3">
    <source>
        <dbReference type="ARBA" id="ARBA00020977"/>
    </source>
</evidence>
<keyword evidence="7" id="KW-0472">Membrane</keyword>
<feature type="compositionally biased region" description="Basic and acidic residues" evidence="9">
    <location>
        <begin position="475"/>
        <end position="488"/>
    </location>
</feature>
<keyword evidence="13" id="KW-1185">Reference proteome</keyword>
<evidence type="ECO:0000256" key="8">
    <source>
        <dbReference type="ARBA" id="ARBA00031344"/>
    </source>
</evidence>
<feature type="region of interest" description="Disordered" evidence="9">
    <location>
        <begin position="475"/>
        <end position="522"/>
    </location>
</feature>
<comment type="caution">
    <text evidence="12">The sequence shown here is derived from an EMBL/GenBank/DDBJ whole genome shotgun (WGS) entry which is preliminary data.</text>
</comment>
<dbReference type="AlphaFoldDB" id="A0AAV2I3S9"/>
<sequence>MTVDVANKGFTLPSGPSSLCFDKEEFMKKDFEVDKFIMECRKKVPLETLRDDLDLYLKVIRSAMIELINKDYADFVNLSTNLVGMDKAITNLTTPLGQLKEEVLSVQTAMDEAIKAVQDKIRQQQEIQRKKATLQRLMNITHSVEKIEQLLGIKHGLDASETASELTGPLIERVATEFNKLQFYVTRSKGLPLVDQVKPRISAITTTLQCNLEGSFLSGLETGNTAMLRQCLRTYALIDKTQDAEKLFREHIVQPYMERIINDDFLRHHNKDISVMFDHVLQFFSDKCSMLTGITTGTSGGEIVRGYDFVVHAVFPEVVENLEQQIPTIFAPGNPDVFHKARLMKISSLQKYTATMKFLDQFEQYCGTQASVRRLRQHTSYTTLMNKWNSQLQVYFQIRFQDIAGSFEASIFSGFIKSSEGTGFHLSSSAALWTSLVRCWQDDIFMPAYTHRFLKLDLQLLSRYKTWLDDVYQEEMSRKNESNPESKPRSATPDMQSMPSLSDDVMTRSMSPKPTYGQTDQSRPVLTNGQIVALMADMDLLIAKIPILYEEIIKPKLSTLGLDDSSAVKDALIGGLQASCECRPRFWSIVTEDVVKRCSTFLAQVNDIPRLYRRTNKEVPSKPSTYLSSVIKPLSQFCAEHSQALNQQQKSEFLTHVFGTLSQQFSEVTAEVLTSTRKMEESLRRLKKARGGEKEKEKAGVGDSDKIRTQIIIDIQSFHSQMQEFGLVPSSIEGFTKLSTLAQEAQADITSSN</sequence>
<evidence type="ECO:0000256" key="6">
    <source>
        <dbReference type="ARBA" id="ARBA00023034"/>
    </source>
</evidence>
<evidence type="ECO:0000256" key="5">
    <source>
        <dbReference type="ARBA" id="ARBA00022927"/>
    </source>
</evidence>
<dbReference type="GO" id="GO:0017119">
    <property type="term" value="C:Golgi transport complex"/>
    <property type="evidence" value="ECO:0007669"/>
    <property type="project" value="TreeGrafter"/>
</dbReference>
<reference evidence="12 13" key="1">
    <citation type="submission" date="2024-04" db="EMBL/GenBank/DDBJ databases">
        <authorList>
            <consortium name="Genoscope - CEA"/>
            <person name="William W."/>
        </authorList>
    </citation>
    <scope>NUCLEOTIDE SEQUENCE [LARGE SCALE GENOMIC DNA]</scope>
</reference>
<dbReference type="GO" id="GO:0006891">
    <property type="term" value="P:intra-Golgi vesicle-mediated transport"/>
    <property type="evidence" value="ECO:0007669"/>
    <property type="project" value="TreeGrafter"/>
</dbReference>
<dbReference type="Proteomes" id="UP001497497">
    <property type="component" value="Unassembled WGS sequence"/>
</dbReference>
<feature type="compositionally biased region" description="Polar residues" evidence="9">
    <location>
        <begin position="508"/>
        <end position="522"/>
    </location>
</feature>
<evidence type="ECO:0000256" key="1">
    <source>
        <dbReference type="ARBA" id="ARBA00004395"/>
    </source>
</evidence>
<dbReference type="Pfam" id="PF06148">
    <property type="entry name" value="COG2_N"/>
    <property type="match status" value="1"/>
</dbReference>
<protein>
    <recommendedName>
        <fullName evidence="3">Conserved oligomeric Golgi complex subunit 2</fullName>
    </recommendedName>
    <alternativeName>
        <fullName evidence="8">Component of oligomeric Golgi complex 2</fullName>
    </alternativeName>
</protein>
<accession>A0AAV2I3S9</accession>